<evidence type="ECO:0000259" key="10">
    <source>
        <dbReference type="Pfam" id="PF17763"/>
    </source>
</evidence>
<dbReference type="InterPro" id="IPR011878">
    <property type="entry name" value="GatD"/>
</dbReference>
<dbReference type="GO" id="GO:0004067">
    <property type="term" value="F:asparaginase activity"/>
    <property type="evidence" value="ECO:0007669"/>
    <property type="project" value="UniProtKB-UniRule"/>
</dbReference>
<dbReference type="PANTHER" id="PTHR11707">
    <property type="entry name" value="L-ASPARAGINASE"/>
    <property type="match status" value="1"/>
</dbReference>
<dbReference type="InterPro" id="IPR040919">
    <property type="entry name" value="Asparaginase_C"/>
</dbReference>
<dbReference type="InterPro" id="IPR020827">
    <property type="entry name" value="Asparaginase/glutaminase_AS1"/>
</dbReference>
<dbReference type="PIRSF" id="PIRSF001220">
    <property type="entry name" value="L-ASNase_gatD"/>
    <property type="match status" value="1"/>
</dbReference>
<feature type="domain" description="Asparaginase/glutaminase C-terminal" evidence="10">
    <location>
        <begin position="304"/>
        <end position="417"/>
    </location>
</feature>
<evidence type="ECO:0000256" key="1">
    <source>
        <dbReference type="ARBA" id="ARBA00022598"/>
    </source>
</evidence>
<keyword evidence="3 5" id="KW-0067">ATP-binding</keyword>
<feature type="active site" evidence="5 6">
    <location>
        <position position="102"/>
    </location>
</feature>
<dbReference type="EC" id="6.3.5.-" evidence="5 8"/>
<dbReference type="PROSITE" id="PS51732">
    <property type="entry name" value="ASN_GLN_ASE_3"/>
    <property type="match status" value="1"/>
</dbReference>
<dbReference type="EMBL" id="FRFC01000003">
    <property type="protein sequence ID" value="SHO44252.1"/>
    <property type="molecule type" value="Genomic_DNA"/>
</dbReference>
<dbReference type="InterPro" id="IPR006034">
    <property type="entry name" value="Asparaginase/glutaminase-like"/>
</dbReference>
<organism evidence="12 13">
    <name type="scientific">Nitrosotalea sinensis</name>
    <dbReference type="NCBI Taxonomy" id="1499975"/>
    <lineage>
        <taxon>Archaea</taxon>
        <taxon>Nitrososphaerota</taxon>
        <taxon>Nitrososphaeria</taxon>
        <taxon>Nitrosotaleales</taxon>
        <taxon>Nitrosotaleaceae</taxon>
        <taxon>Nitrosotalea</taxon>
    </lineage>
</organism>
<keyword evidence="13" id="KW-1185">Reference proteome</keyword>
<dbReference type="PANTHER" id="PTHR11707:SF28">
    <property type="entry name" value="60 KDA LYSOPHOSPHOLIPASE"/>
    <property type="match status" value="1"/>
</dbReference>
<dbReference type="OrthoDB" id="371959at2157"/>
<evidence type="ECO:0000313" key="12">
    <source>
        <dbReference type="EMBL" id="SHO44252.1"/>
    </source>
</evidence>
<dbReference type="CDD" id="cd08962">
    <property type="entry name" value="GatD"/>
    <property type="match status" value="1"/>
</dbReference>
<evidence type="ECO:0000313" key="13">
    <source>
        <dbReference type="Proteomes" id="UP000232412"/>
    </source>
</evidence>
<keyword evidence="2 5" id="KW-0547">Nucleotide-binding</keyword>
<evidence type="ECO:0000259" key="11">
    <source>
        <dbReference type="Pfam" id="PF18195"/>
    </source>
</evidence>
<dbReference type="Gene3D" id="2.30.30.520">
    <property type="match status" value="1"/>
</dbReference>
<accession>A0A2H1EFE5</accession>
<comment type="similarity">
    <text evidence="5 8">Belongs to the asparaginase 1 family. GatD subfamily.</text>
</comment>
<dbReference type="InterPro" id="IPR037152">
    <property type="entry name" value="L-asparaginase_N_sf"/>
</dbReference>
<name>A0A2H1EFE5_9ARCH</name>
<proteinExistence type="inferred from homology"/>
<dbReference type="InterPro" id="IPR040918">
    <property type="entry name" value="GatD_N"/>
</dbReference>
<dbReference type="InterPro" id="IPR036152">
    <property type="entry name" value="Asp/glu_Ase-like_sf"/>
</dbReference>
<dbReference type="GO" id="GO:0016740">
    <property type="term" value="F:transferase activity"/>
    <property type="evidence" value="ECO:0007669"/>
    <property type="project" value="UniProtKB-KW"/>
</dbReference>
<dbReference type="AlphaFoldDB" id="A0A2H1EFE5"/>
<dbReference type="InterPro" id="IPR027474">
    <property type="entry name" value="L-asparaginase_N"/>
</dbReference>
<gene>
    <name evidence="5 12" type="primary">gatD</name>
    <name evidence="12" type="ORF">NSIN_20275</name>
</gene>
<feature type="active site" evidence="5 7">
    <location>
        <position position="178"/>
    </location>
</feature>
<dbReference type="Proteomes" id="UP000232412">
    <property type="component" value="Unassembled WGS sequence"/>
</dbReference>
<dbReference type="SMART" id="SM00870">
    <property type="entry name" value="Asparaginase"/>
    <property type="match status" value="1"/>
</dbReference>
<dbReference type="NCBIfam" id="TIGR02153">
    <property type="entry name" value="gatD_arch"/>
    <property type="match status" value="1"/>
</dbReference>
<feature type="active site" evidence="5">
    <location>
        <position position="257"/>
    </location>
</feature>
<evidence type="ECO:0000256" key="3">
    <source>
        <dbReference type="ARBA" id="ARBA00022840"/>
    </source>
</evidence>
<dbReference type="Pfam" id="PF17763">
    <property type="entry name" value="Asparaginase_C"/>
    <property type="match status" value="1"/>
</dbReference>
<dbReference type="SUPFAM" id="SSF53774">
    <property type="entry name" value="Glutaminase/Asparaginase"/>
    <property type="match status" value="1"/>
</dbReference>
<feature type="domain" description="L-asparaginase N-terminal" evidence="9">
    <location>
        <begin position="93"/>
        <end position="283"/>
    </location>
</feature>
<dbReference type="RefSeq" id="WP_101009309.1">
    <property type="nucleotide sequence ID" value="NZ_FRFC01000003.1"/>
</dbReference>
<dbReference type="GO" id="GO:0006450">
    <property type="term" value="P:regulation of translational fidelity"/>
    <property type="evidence" value="ECO:0007669"/>
    <property type="project" value="InterPro"/>
</dbReference>
<dbReference type="InterPro" id="IPR027475">
    <property type="entry name" value="Asparaginase/glutaminase_AS2"/>
</dbReference>
<dbReference type="Gene3D" id="3.40.50.1170">
    <property type="entry name" value="L-asparaginase, N-terminal domain"/>
    <property type="match status" value="1"/>
</dbReference>
<keyword evidence="1 5" id="KW-0436">Ligase</keyword>
<dbReference type="PIRSF" id="PIRSF500175">
    <property type="entry name" value="Glu_ADT_D"/>
    <property type="match status" value="1"/>
</dbReference>
<keyword evidence="12" id="KW-0808">Transferase</keyword>
<comment type="subunit">
    <text evidence="5 8">Heterodimer of GatD and GatE.</text>
</comment>
<evidence type="ECO:0000256" key="4">
    <source>
        <dbReference type="ARBA" id="ARBA00022917"/>
    </source>
</evidence>
<dbReference type="Pfam" id="PF18195">
    <property type="entry name" value="GatD_N"/>
    <property type="match status" value="1"/>
</dbReference>
<evidence type="ECO:0000259" key="9">
    <source>
        <dbReference type="Pfam" id="PF00710"/>
    </source>
</evidence>
<dbReference type="HAMAP" id="MF_00586">
    <property type="entry name" value="GatD"/>
    <property type="match status" value="1"/>
</dbReference>
<dbReference type="GO" id="GO:0006520">
    <property type="term" value="P:amino acid metabolic process"/>
    <property type="evidence" value="ECO:0007669"/>
    <property type="project" value="InterPro"/>
</dbReference>
<evidence type="ECO:0000256" key="8">
    <source>
        <dbReference type="RuleBase" id="RU004457"/>
    </source>
</evidence>
<evidence type="ECO:0000256" key="7">
    <source>
        <dbReference type="PROSITE-ProRule" id="PRU10100"/>
    </source>
</evidence>
<dbReference type="InterPro" id="IPR037222">
    <property type="entry name" value="GatD_N_sf"/>
</dbReference>
<feature type="domain" description="GatD N-terminal" evidence="11">
    <location>
        <begin position="19"/>
        <end position="69"/>
    </location>
</feature>
<dbReference type="Pfam" id="PF00710">
    <property type="entry name" value="Asparaginase"/>
    <property type="match status" value="1"/>
</dbReference>
<dbReference type="GO" id="GO:0050567">
    <property type="term" value="F:glutaminyl-tRNA synthase (glutamine-hydrolyzing) activity"/>
    <property type="evidence" value="ECO:0007669"/>
    <property type="project" value="UniProtKB-UniRule"/>
</dbReference>
<dbReference type="SUPFAM" id="SSF141300">
    <property type="entry name" value="GatD N-terminal domain-like"/>
    <property type="match status" value="1"/>
</dbReference>
<protein>
    <recommendedName>
        <fullName evidence="5 8">Glutamyl-tRNA(Gln) amidotransferase subunit D</fullName>
        <shortName evidence="5">Glu-ADT subunit D</shortName>
        <ecNumber evidence="5 8">6.3.5.-</ecNumber>
    </recommendedName>
</protein>
<keyword evidence="4 5" id="KW-0648">Protein biosynthesis</keyword>
<dbReference type="PRINTS" id="PR00139">
    <property type="entry name" value="ASNGLNASE"/>
</dbReference>
<dbReference type="Gene3D" id="3.40.50.40">
    <property type="match status" value="1"/>
</dbReference>
<dbReference type="GO" id="GO:0006412">
    <property type="term" value="P:translation"/>
    <property type="evidence" value="ECO:0007669"/>
    <property type="project" value="UniProtKB-UniRule"/>
</dbReference>
<dbReference type="NCBIfam" id="TIGR00519">
    <property type="entry name" value="asnASE_I"/>
    <property type="match status" value="1"/>
</dbReference>
<reference evidence="13" key="1">
    <citation type="submission" date="2016-12" db="EMBL/GenBank/DDBJ databases">
        <authorList>
            <person name="Herbold C."/>
        </authorList>
    </citation>
    <scope>NUCLEOTIDE SEQUENCE [LARGE SCALE GENOMIC DNA]</scope>
</reference>
<evidence type="ECO:0000256" key="5">
    <source>
        <dbReference type="HAMAP-Rule" id="MF_00586"/>
    </source>
</evidence>
<evidence type="ECO:0000256" key="6">
    <source>
        <dbReference type="PROSITE-ProRule" id="PRU10099"/>
    </source>
</evidence>
<sequence length="427" mass="47013">MSQFGYRGKGLEFLTNNKIEVGSQVKIHADLVYSGVIMPRYEHSDDQHIVLKLKNGYNIGLDLDKIKEIVIEASPAIKKGSTYNAQPDQRLPKILLLSTGGTIASRIDYRTGAVTPALTASELNASVPELAKIANIDAEVLFSEYSENLLPEHWIKIAEKLDSYARSDYIGIIVAHGTDTMQYTASALAFSLSGFPKPIVLVGSQRSSDRPSSDAASNLIAATRFLVNSHSSGIFVAMHNNSSDEEIACNWATRVRKNHTSRRDAFKTVGGPPAYIIKSETIEKDKLFEVPQREYNPRIKFDNRVLLIKYYPGLNPKIIDYAIDSGCRGIIIEGTGLGHVGKTMYQAIENARKKGLFIGMTSQCIDGMVRMTVYDSGRDLLNLGVVPLGNMLPETALVKTMWALANSKNSEEATSLMNENIALEFSD</sequence>
<dbReference type="GO" id="GO:0005524">
    <property type="term" value="F:ATP binding"/>
    <property type="evidence" value="ECO:0007669"/>
    <property type="project" value="UniProtKB-KW"/>
</dbReference>
<dbReference type="PROSITE" id="PS00917">
    <property type="entry name" value="ASN_GLN_ASE_2"/>
    <property type="match status" value="1"/>
</dbReference>
<comment type="catalytic activity">
    <reaction evidence="5 8">
        <text>L-glutamyl-tRNA(Gln) + L-glutamine + ATP + H2O = L-glutaminyl-tRNA(Gln) + L-glutamate + ADP + phosphate + H(+)</text>
        <dbReference type="Rhea" id="RHEA:17521"/>
        <dbReference type="Rhea" id="RHEA-COMP:9681"/>
        <dbReference type="Rhea" id="RHEA-COMP:9684"/>
        <dbReference type="ChEBI" id="CHEBI:15377"/>
        <dbReference type="ChEBI" id="CHEBI:15378"/>
        <dbReference type="ChEBI" id="CHEBI:29985"/>
        <dbReference type="ChEBI" id="CHEBI:30616"/>
        <dbReference type="ChEBI" id="CHEBI:43474"/>
        <dbReference type="ChEBI" id="CHEBI:58359"/>
        <dbReference type="ChEBI" id="CHEBI:78520"/>
        <dbReference type="ChEBI" id="CHEBI:78521"/>
        <dbReference type="ChEBI" id="CHEBI:456216"/>
    </reaction>
</comment>
<evidence type="ECO:0000256" key="2">
    <source>
        <dbReference type="ARBA" id="ARBA00022741"/>
    </source>
</evidence>
<dbReference type="NCBIfam" id="NF003217">
    <property type="entry name" value="PRK04183.1"/>
    <property type="match status" value="1"/>
</dbReference>
<comment type="function">
    <text evidence="5 8">Allows the formation of correctly charged Gln-tRNA(Gln) through the transamidation of misacylated Glu-tRNA(Gln) in organisms which lack glutaminyl-tRNA synthetase. The reaction takes place in the presence of glutamine and ATP through an activated gamma-phospho-Glu-tRNA(Gln). The GatDE system is specific for glutamate and does not act on aspartate.</text>
</comment>
<feature type="active site" evidence="5">
    <location>
        <position position="179"/>
    </location>
</feature>
<dbReference type="PROSITE" id="PS00144">
    <property type="entry name" value="ASN_GLN_ASE_1"/>
    <property type="match status" value="1"/>
</dbReference>
<dbReference type="InterPro" id="IPR006033">
    <property type="entry name" value="AsnA_fam"/>
</dbReference>
<dbReference type="InterPro" id="IPR027473">
    <property type="entry name" value="L-asparaginase_C"/>
</dbReference>